<accession>A0A0S8GGU7</accession>
<dbReference type="GO" id="GO:0004252">
    <property type="term" value="F:serine-type endopeptidase activity"/>
    <property type="evidence" value="ECO:0007669"/>
    <property type="project" value="InterPro"/>
</dbReference>
<sequence>MLVEAKTRQQRQGNLVFENIPEMSRALEKKLIPYSHVRGAGFRDWLPANQGILISTRFADVSQIHKVETPKGARQQLTFFDEPVGGGYVCPDPDYPYFLFTKDSAGNELTQIYKCNYKTGLYQCLTDGRSRHRFVRWSNRGDKFAFTSTMRNERDFDIYLGTLAGVQSFQCVLETEGFWSTLDFSPDDTQLLIEHYVSSTESHFYILNIRTKQLTTINPSEQNISYGSARWSPDGKGVYLTSDQFSDFKQLQYYDLATGHIDILSTQIPWDVADFEIAPDGDVIAFVSNEGGFIKLYFLDVPTRNITQARLPDGQIYGIHFKPTGNQLAFVMNRPTAPSDVYTLDLDTKTFLRWTYSEVIGLDTADFVAPVLIHYPTFDSVNGAPRMIPAFYYIPTHSEPPYPVIIMCHGGPTSQYIPYFSTTIQFNLNELGIAYIAPNVRGSSGYGKTYKTLDDGYKREDAVRDIGALLDWIEKQPELDASRVAIRGGSYGGYMVLASMAHYSNRLRCGIDSYGISSFVTFLRTTADYRRQLRREEYGDERDPEMRQFLNSISPLTNAHKITRPLFIVQGLNDPRVPVSEAEQIRDAVRDNGIDVWYLLAEDEGHGLSKKENFEFYRRARIMFWKEYLLE</sequence>
<dbReference type="PANTHER" id="PTHR42776:SF27">
    <property type="entry name" value="DIPEPTIDYL PEPTIDASE FAMILY MEMBER 6"/>
    <property type="match status" value="1"/>
</dbReference>
<dbReference type="SUPFAM" id="SSF82171">
    <property type="entry name" value="DPP6 N-terminal domain-like"/>
    <property type="match status" value="1"/>
</dbReference>
<dbReference type="GO" id="GO:0006508">
    <property type="term" value="P:proteolysis"/>
    <property type="evidence" value="ECO:0007669"/>
    <property type="project" value="InterPro"/>
</dbReference>
<evidence type="ECO:0000313" key="5">
    <source>
        <dbReference type="Proteomes" id="UP000051096"/>
    </source>
</evidence>
<reference evidence="4 5" key="1">
    <citation type="journal article" date="2015" name="Microbiome">
        <title>Genomic resolution of linkages in carbon, nitrogen, and sulfur cycling among widespread estuary sediment bacteria.</title>
        <authorList>
            <person name="Baker B.J."/>
            <person name="Lazar C.S."/>
            <person name="Teske A.P."/>
            <person name="Dick G.J."/>
        </authorList>
    </citation>
    <scope>NUCLEOTIDE SEQUENCE [LARGE SCALE GENOMIC DNA]</scope>
    <source>
        <strain evidence="4">SM23_60</strain>
    </source>
</reference>
<keyword evidence="2" id="KW-0720">Serine protease</keyword>
<dbReference type="InterPro" id="IPR011042">
    <property type="entry name" value="6-blade_b-propeller_TolB-like"/>
</dbReference>
<feature type="domain" description="Peptidase S9 prolyl oligopeptidase catalytic" evidence="3">
    <location>
        <begin position="420"/>
        <end position="627"/>
    </location>
</feature>
<keyword evidence="2" id="KW-0645">Protease</keyword>
<dbReference type="Gene3D" id="2.120.10.30">
    <property type="entry name" value="TolB, C-terminal domain"/>
    <property type="match status" value="2"/>
</dbReference>
<keyword evidence="1" id="KW-0378">Hydrolase</keyword>
<dbReference type="InterPro" id="IPR001375">
    <property type="entry name" value="Peptidase_S9_cat"/>
</dbReference>
<dbReference type="InterPro" id="IPR011659">
    <property type="entry name" value="WD40"/>
</dbReference>
<dbReference type="InterPro" id="IPR029058">
    <property type="entry name" value="AB_hydrolase_fold"/>
</dbReference>
<dbReference type="Proteomes" id="UP000051096">
    <property type="component" value="Unassembled WGS sequence"/>
</dbReference>
<dbReference type="Pfam" id="PF07676">
    <property type="entry name" value="PD40"/>
    <property type="match status" value="1"/>
</dbReference>
<evidence type="ECO:0000313" key="4">
    <source>
        <dbReference type="EMBL" id="KPK72247.1"/>
    </source>
</evidence>
<dbReference type="SUPFAM" id="SSF53474">
    <property type="entry name" value="alpha/beta-Hydrolases"/>
    <property type="match status" value="1"/>
</dbReference>
<organism evidence="4 5">
    <name type="scientific">candidate division WOR_3 bacterium SM23_60</name>
    <dbReference type="NCBI Taxonomy" id="1703780"/>
    <lineage>
        <taxon>Bacteria</taxon>
        <taxon>Bacteria division WOR-3</taxon>
    </lineage>
</organism>
<dbReference type="AlphaFoldDB" id="A0A0S8GGU7"/>
<dbReference type="Gene3D" id="3.40.50.1820">
    <property type="entry name" value="alpha/beta hydrolase"/>
    <property type="match status" value="1"/>
</dbReference>
<dbReference type="EMBL" id="LJUO01000037">
    <property type="protein sequence ID" value="KPK72247.1"/>
    <property type="molecule type" value="Genomic_DNA"/>
</dbReference>
<dbReference type="InterPro" id="IPR002470">
    <property type="entry name" value="Peptidase_S9A"/>
</dbReference>
<dbReference type="PANTHER" id="PTHR42776">
    <property type="entry name" value="SERINE PEPTIDASE S9 FAMILY MEMBER"/>
    <property type="match status" value="1"/>
</dbReference>
<protein>
    <recommendedName>
        <fullName evidence="3">Peptidase S9 prolyl oligopeptidase catalytic domain-containing protein</fullName>
    </recommendedName>
</protein>
<name>A0A0S8GGU7_UNCW3</name>
<evidence type="ECO:0000256" key="2">
    <source>
        <dbReference type="ARBA" id="ARBA00022825"/>
    </source>
</evidence>
<dbReference type="Pfam" id="PF00326">
    <property type="entry name" value="Peptidase_S9"/>
    <property type="match status" value="1"/>
</dbReference>
<proteinExistence type="predicted"/>
<dbReference type="PRINTS" id="PR00862">
    <property type="entry name" value="PROLIGOPTASE"/>
</dbReference>
<evidence type="ECO:0000259" key="3">
    <source>
        <dbReference type="Pfam" id="PF00326"/>
    </source>
</evidence>
<evidence type="ECO:0000256" key="1">
    <source>
        <dbReference type="ARBA" id="ARBA00022801"/>
    </source>
</evidence>
<comment type="caution">
    <text evidence="4">The sequence shown here is derived from an EMBL/GenBank/DDBJ whole genome shotgun (WGS) entry which is preliminary data.</text>
</comment>
<dbReference type="PATRIC" id="fig|1703780.3.peg.2451"/>
<gene>
    <name evidence="4" type="ORF">AMJ87_05305</name>
</gene>